<feature type="coiled-coil region" evidence="9">
    <location>
        <begin position="484"/>
        <end position="514"/>
    </location>
</feature>
<dbReference type="Gene3D" id="3.30.565.10">
    <property type="entry name" value="Histidine kinase-like ATPase, C-terminal domain"/>
    <property type="match status" value="1"/>
</dbReference>
<feature type="domain" description="Histidine kinase" evidence="10">
    <location>
        <begin position="530"/>
        <end position="743"/>
    </location>
</feature>
<dbReference type="SUPFAM" id="SSF55874">
    <property type="entry name" value="ATPase domain of HSP90 chaperone/DNA topoisomerase II/histidine kinase"/>
    <property type="match status" value="1"/>
</dbReference>
<accession>A0A8J6NKU2</accession>
<dbReference type="InterPro" id="IPR036097">
    <property type="entry name" value="HisK_dim/P_sf"/>
</dbReference>
<proteinExistence type="predicted"/>
<evidence type="ECO:0000256" key="1">
    <source>
        <dbReference type="ARBA" id="ARBA00000085"/>
    </source>
</evidence>
<dbReference type="SMART" id="SM00387">
    <property type="entry name" value="HATPase_c"/>
    <property type="match status" value="1"/>
</dbReference>
<dbReference type="PANTHER" id="PTHR43065">
    <property type="entry name" value="SENSOR HISTIDINE KINASE"/>
    <property type="match status" value="1"/>
</dbReference>
<dbReference type="InterPro" id="IPR005467">
    <property type="entry name" value="His_kinase_dom"/>
</dbReference>
<evidence type="ECO:0000256" key="3">
    <source>
        <dbReference type="ARBA" id="ARBA00022553"/>
    </source>
</evidence>
<dbReference type="SUPFAM" id="SSF55781">
    <property type="entry name" value="GAF domain-like"/>
    <property type="match status" value="3"/>
</dbReference>
<gene>
    <name evidence="11" type="ORF">H8E29_09895</name>
</gene>
<dbReference type="PRINTS" id="PR00344">
    <property type="entry name" value="BCTRLSENSOR"/>
</dbReference>
<evidence type="ECO:0000256" key="2">
    <source>
        <dbReference type="ARBA" id="ARBA00012438"/>
    </source>
</evidence>
<dbReference type="GO" id="GO:0005524">
    <property type="term" value="F:ATP binding"/>
    <property type="evidence" value="ECO:0007669"/>
    <property type="project" value="UniProtKB-KW"/>
</dbReference>
<sequence length="746" mass="82580">MQLEDAFIFGGQAAIPYDLPRSLTRVLAQIVHYIPCDGGWLAIYGDGFLKIEAHWQLPEILGKKLSMGGDTLLAQIKTKPDSLRLEKGHPDWKIIAKEILLPASAEVWAILPLMIGNRITGIVALSRNALFSETEWQKLQRFSVHAATSVEMFVTFAEMANHLRRQAMLNDFAMIVSSAQNLDQIVRRVFALLTRTFATESLSLFLLSSDGRTLRKYRNQERRLSPRTEFVEGHPIANFIREGKNIRVESAEALDYALVDKDMQAALIVPLKYRGNVIGVLALQSEEVAAFSGYDENLLVVIASHLAGLVEYGRLREEAEARAGNLGLIHEVVQQVIGLTNVEEVAQITADLLVQHFSYELAVVMFVDNLQNLQVKGISGAAAPLVRSALDKFDSPTQQGITGHVFTTGESIMSDDVSQNQAYEHVPGWEIGSEICVALREGDRILGIIDVEASVKNAFTHTDLMALESLAGFLTSVVSSVDRYQMLQDTNQILQKTQKELQKRMEAQHAAENKLIQAAKLAAVGEMAAGIAHELNNPLTTVAGFSELVLEDLPAESSQRADLEMVLREAKRARSVVRRLLDFSRQSESVRVRADLNEVIEDVAALTGHLLETSNVDFEMKLGKDLPWVLMDRDQMKQVVLNLLHNALHAMPNGGKLSVQTEARQKDKKEWLLMAVQDTGDGIAVEDLDRIFEPFFTTKAKDGGTGLGLAVSYGIVTDHNGSIDLQSTSDEGTCFNVWLPIEENHQ</sequence>
<dbReference type="PROSITE" id="PS50109">
    <property type="entry name" value="HIS_KIN"/>
    <property type="match status" value="1"/>
</dbReference>
<evidence type="ECO:0000256" key="4">
    <source>
        <dbReference type="ARBA" id="ARBA00022679"/>
    </source>
</evidence>
<keyword evidence="3" id="KW-0597">Phosphoprotein</keyword>
<dbReference type="Pfam" id="PF02518">
    <property type="entry name" value="HATPase_c"/>
    <property type="match status" value="1"/>
</dbReference>
<keyword evidence="4" id="KW-0808">Transferase</keyword>
<dbReference type="InterPro" id="IPR036890">
    <property type="entry name" value="HATPase_C_sf"/>
</dbReference>
<evidence type="ECO:0000256" key="8">
    <source>
        <dbReference type="ARBA" id="ARBA00023012"/>
    </source>
</evidence>
<keyword evidence="6" id="KW-0418">Kinase</keyword>
<dbReference type="EC" id="2.7.13.3" evidence="2"/>
<dbReference type="Pfam" id="PF00512">
    <property type="entry name" value="HisKA"/>
    <property type="match status" value="1"/>
</dbReference>
<keyword evidence="5" id="KW-0547">Nucleotide-binding</keyword>
<dbReference type="AlphaFoldDB" id="A0A8J6NKU2"/>
<dbReference type="CDD" id="cd00082">
    <property type="entry name" value="HisKA"/>
    <property type="match status" value="1"/>
</dbReference>
<dbReference type="Proteomes" id="UP000614469">
    <property type="component" value="Unassembled WGS sequence"/>
</dbReference>
<protein>
    <recommendedName>
        <fullName evidence="2">histidine kinase</fullName>
        <ecNumber evidence="2">2.7.13.3</ecNumber>
    </recommendedName>
</protein>
<dbReference type="InterPro" id="IPR029016">
    <property type="entry name" value="GAF-like_dom_sf"/>
</dbReference>
<dbReference type="SMART" id="SM00065">
    <property type="entry name" value="GAF"/>
    <property type="match status" value="2"/>
</dbReference>
<evidence type="ECO:0000313" key="11">
    <source>
        <dbReference type="EMBL" id="MBC8335567.1"/>
    </source>
</evidence>
<dbReference type="InterPro" id="IPR003594">
    <property type="entry name" value="HATPase_dom"/>
</dbReference>
<evidence type="ECO:0000259" key="10">
    <source>
        <dbReference type="PROSITE" id="PS50109"/>
    </source>
</evidence>
<keyword evidence="8" id="KW-0902">Two-component regulatory system</keyword>
<organism evidence="11 12">
    <name type="scientific">Candidatus Desulfolinea nitratireducens</name>
    <dbReference type="NCBI Taxonomy" id="2841698"/>
    <lineage>
        <taxon>Bacteria</taxon>
        <taxon>Bacillati</taxon>
        <taxon>Chloroflexota</taxon>
        <taxon>Anaerolineae</taxon>
        <taxon>Anaerolineales</taxon>
        <taxon>Anaerolineales incertae sedis</taxon>
        <taxon>Candidatus Desulfolinea</taxon>
    </lineage>
</organism>
<keyword evidence="7" id="KW-0067">ATP-binding</keyword>
<dbReference type="InterPro" id="IPR003018">
    <property type="entry name" value="GAF"/>
</dbReference>
<dbReference type="PANTHER" id="PTHR43065:SF46">
    <property type="entry name" value="C4-DICARBOXYLATE TRANSPORT SENSOR PROTEIN DCTB"/>
    <property type="match status" value="1"/>
</dbReference>
<name>A0A8J6NKU2_9CHLR</name>
<evidence type="ECO:0000313" key="12">
    <source>
        <dbReference type="Proteomes" id="UP000614469"/>
    </source>
</evidence>
<comment type="caution">
    <text evidence="11">The sequence shown here is derived from an EMBL/GenBank/DDBJ whole genome shotgun (WGS) entry which is preliminary data.</text>
</comment>
<dbReference type="SUPFAM" id="SSF47384">
    <property type="entry name" value="Homodimeric domain of signal transducing histidine kinase"/>
    <property type="match status" value="1"/>
</dbReference>
<evidence type="ECO:0000256" key="6">
    <source>
        <dbReference type="ARBA" id="ARBA00022777"/>
    </source>
</evidence>
<dbReference type="GO" id="GO:0000155">
    <property type="term" value="F:phosphorelay sensor kinase activity"/>
    <property type="evidence" value="ECO:0007669"/>
    <property type="project" value="InterPro"/>
</dbReference>
<dbReference type="Pfam" id="PF13185">
    <property type="entry name" value="GAF_2"/>
    <property type="match status" value="2"/>
</dbReference>
<comment type="catalytic activity">
    <reaction evidence="1">
        <text>ATP + protein L-histidine = ADP + protein N-phospho-L-histidine.</text>
        <dbReference type="EC" id="2.7.13.3"/>
    </reaction>
</comment>
<dbReference type="Gene3D" id="1.10.287.130">
    <property type="match status" value="1"/>
</dbReference>
<dbReference type="InterPro" id="IPR003661">
    <property type="entry name" value="HisK_dim/P_dom"/>
</dbReference>
<dbReference type="InterPro" id="IPR004358">
    <property type="entry name" value="Sig_transdc_His_kin-like_C"/>
</dbReference>
<reference evidence="11 12" key="1">
    <citation type="submission" date="2020-08" db="EMBL/GenBank/DDBJ databases">
        <title>Bridging the membrane lipid divide: bacteria of the FCB group superphylum have the potential to synthesize archaeal ether lipids.</title>
        <authorList>
            <person name="Villanueva L."/>
            <person name="Von Meijenfeldt F.A.B."/>
            <person name="Westbye A.B."/>
            <person name="Yadav S."/>
            <person name="Hopmans E.C."/>
            <person name="Dutilh B.E."/>
            <person name="Sinninghe Damste J.S."/>
        </authorList>
    </citation>
    <scope>NUCLEOTIDE SEQUENCE [LARGE SCALE GENOMIC DNA]</scope>
    <source>
        <strain evidence="11">NIOZ-UU36</strain>
    </source>
</reference>
<dbReference type="SMART" id="SM00388">
    <property type="entry name" value="HisKA"/>
    <property type="match status" value="1"/>
</dbReference>
<evidence type="ECO:0000256" key="9">
    <source>
        <dbReference type="SAM" id="Coils"/>
    </source>
</evidence>
<evidence type="ECO:0000256" key="5">
    <source>
        <dbReference type="ARBA" id="ARBA00022741"/>
    </source>
</evidence>
<dbReference type="EMBL" id="JACNJN010000114">
    <property type="protein sequence ID" value="MBC8335567.1"/>
    <property type="molecule type" value="Genomic_DNA"/>
</dbReference>
<dbReference type="Gene3D" id="3.30.450.40">
    <property type="match status" value="3"/>
</dbReference>
<evidence type="ECO:0000256" key="7">
    <source>
        <dbReference type="ARBA" id="ARBA00022840"/>
    </source>
</evidence>
<keyword evidence="9" id="KW-0175">Coiled coil</keyword>